<sequence>MRTNWEEPIPVQVNKLPEFPVEVLPDWIQSFVTEISDSLNVKTDIVSSVVLGALATCLTRKYTFYYPKSNWKLDLNLYTLSLAPPGTKKDAVHQYAFDPLYKQQIYKLNYNDEQENKLKVDMELKISQYEKLIKSSKDDAKEQATELLDEVKKLERKLNEEKFLISGDITNEKTIEMMQYNGETLTIATPEASELVDHFFGRYTKSGGSLDFFLKAWSGSYYSKSRLTRSDIIVHNPLITLNLLTQPTEVFRFNKTAHRGLLQRFLVVYPDKYPLKDFQLSTIEQRVVETYNENIEKLFRLNPSDRNKFIGVEESATDAFENFYMKVTTESYKDVSKLTEEWLSKATSNLIRVVCLLKASERENLDSGKQVVLSCDDINKMEVLFHYYYGHFKNVNDMIQCNKESGESGLSFFFRRLLELNESLGSRGEIPGAKINNHIKKFNSNERLIMYELLEEHNLIKFVRKGSSITVFLNPKLKKMSLNEALGYIKDNKQYFR</sequence>
<keyword evidence="3" id="KW-1185">Reference proteome</keyword>
<evidence type="ECO:0008006" key="4">
    <source>
        <dbReference type="Google" id="ProtNLM"/>
    </source>
</evidence>
<evidence type="ECO:0000313" key="2">
    <source>
        <dbReference type="EMBL" id="GEN46753.1"/>
    </source>
</evidence>
<dbReference type="Proteomes" id="UP000321440">
    <property type="component" value="Unassembled WGS sequence"/>
</dbReference>
<protein>
    <recommendedName>
        <fullName evidence="4">DUF3987 domain-containing protein</fullName>
    </recommendedName>
</protein>
<organism evidence="2 3">
    <name type="scientific">Alkalibacillus haloalkaliphilus</name>
    <dbReference type="NCBI Taxonomy" id="94136"/>
    <lineage>
        <taxon>Bacteria</taxon>
        <taxon>Bacillati</taxon>
        <taxon>Bacillota</taxon>
        <taxon>Bacilli</taxon>
        <taxon>Bacillales</taxon>
        <taxon>Bacillaceae</taxon>
        <taxon>Alkalibacillus</taxon>
    </lineage>
</organism>
<keyword evidence="1" id="KW-0175">Coiled coil</keyword>
<accession>A0A511W9J3</accession>
<gene>
    <name evidence="2" type="ORF">AHA02nite_25290</name>
</gene>
<proteinExistence type="predicted"/>
<comment type="caution">
    <text evidence="2">The sequence shown here is derived from an EMBL/GenBank/DDBJ whole genome shotgun (WGS) entry which is preliminary data.</text>
</comment>
<feature type="coiled-coil region" evidence="1">
    <location>
        <begin position="137"/>
        <end position="164"/>
    </location>
</feature>
<dbReference type="RefSeq" id="WP_170236104.1">
    <property type="nucleotide sequence ID" value="NZ_BJYA01000018.1"/>
</dbReference>
<evidence type="ECO:0000313" key="3">
    <source>
        <dbReference type="Proteomes" id="UP000321440"/>
    </source>
</evidence>
<dbReference type="Pfam" id="PF13148">
    <property type="entry name" value="DUF3987"/>
    <property type="match status" value="1"/>
</dbReference>
<dbReference type="EMBL" id="BJYA01000018">
    <property type="protein sequence ID" value="GEN46753.1"/>
    <property type="molecule type" value="Genomic_DNA"/>
</dbReference>
<name>A0A511W9J3_9BACI</name>
<evidence type="ECO:0000256" key="1">
    <source>
        <dbReference type="SAM" id="Coils"/>
    </source>
</evidence>
<reference evidence="2 3" key="1">
    <citation type="submission" date="2019-07" db="EMBL/GenBank/DDBJ databases">
        <title>Whole genome shotgun sequence of Alkalibacillus haloalkaliphilus NBRC 103110.</title>
        <authorList>
            <person name="Hosoyama A."/>
            <person name="Uohara A."/>
            <person name="Ohji S."/>
            <person name="Ichikawa N."/>
        </authorList>
    </citation>
    <scope>NUCLEOTIDE SEQUENCE [LARGE SCALE GENOMIC DNA]</scope>
    <source>
        <strain evidence="2 3">NBRC 103110</strain>
    </source>
</reference>
<dbReference type="InterPro" id="IPR025048">
    <property type="entry name" value="DUF3987"/>
</dbReference>
<dbReference type="AlphaFoldDB" id="A0A511W9J3"/>